<dbReference type="AlphaFoldDB" id="A0A437PGK8"/>
<reference evidence="2 3" key="1">
    <citation type="submission" date="2019-01" db="EMBL/GenBank/DDBJ databases">
        <title>Genome sequences of Streptomyces and Rhizobium isolates collected from root and soil.</title>
        <authorList>
            <person name="Chhettri S."/>
            <person name="Sevigny J.L."/>
            <person name="Sen A."/>
            <person name="Ennis N."/>
            <person name="Tisa L."/>
        </authorList>
    </citation>
    <scope>NUCLEOTIDE SEQUENCE [LARGE SCALE GENOMIC DNA]</scope>
    <source>
        <strain evidence="2 3">San01</strain>
    </source>
</reference>
<gene>
    <name evidence="2" type="ORF">EOT10_25680</name>
</gene>
<evidence type="ECO:0000313" key="2">
    <source>
        <dbReference type="EMBL" id="RVU21412.1"/>
    </source>
</evidence>
<evidence type="ECO:0000256" key="1">
    <source>
        <dbReference type="SAM" id="SignalP"/>
    </source>
</evidence>
<keyword evidence="3" id="KW-1185">Reference proteome</keyword>
<organism evidence="2 3">
    <name type="scientific">Streptomyces antnestii</name>
    <dbReference type="NCBI Taxonomy" id="2494256"/>
    <lineage>
        <taxon>Bacteria</taxon>
        <taxon>Bacillati</taxon>
        <taxon>Actinomycetota</taxon>
        <taxon>Actinomycetes</taxon>
        <taxon>Kitasatosporales</taxon>
        <taxon>Streptomycetaceae</taxon>
        <taxon>Streptomyces</taxon>
    </lineage>
</organism>
<protein>
    <submittedName>
        <fullName evidence="2">TIGR03118 family protein</fullName>
    </submittedName>
</protein>
<dbReference type="RefSeq" id="WP_127830693.1">
    <property type="nucleotide sequence ID" value="NZ_RZYA01000013.1"/>
</dbReference>
<dbReference type="Proteomes" id="UP000283128">
    <property type="component" value="Unassembled WGS sequence"/>
</dbReference>
<accession>A0A437PGK8</accession>
<comment type="caution">
    <text evidence="2">The sequence shown here is derived from an EMBL/GenBank/DDBJ whole genome shotgun (WGS) entry which is preliminary data.</text>
</comment>
<proteinExistence type="predicted"/>
<dbReference type="OrthoDB" id="581621at2"/>
<dbReference type="NCBIfam" id="TIGR03118">
    <property type="entry name" value="PEPCTERM_chp_1"/>
    <property type="match status" value="1"/>
</dbReference>
<feature type="chain" id="PRO_5019176765" evidence="1">
    <location>
        <begin position="33"/>
        <end position="402"/>
    </location>
</feature>
<sequence length="402" mass="42654">MAQQASVRRPRPLTKRLLAAALTLGTVGAVGAAAPPGPGEAPRKTDHGFLERDLVSNLAGRAEVRDKNLVNPWGLALAKTGQVWVSDNGSDHATIYTGAVDGQPVSVVPLVVDFPQDGAPTGVVRNDTDDFQIGPKGSKAPAKFLFAGEHGDLFAWNPDITGTGVDTVAHEDATFKGLALVRGKDDKGKHGKGKHGKDEKCDESRILVANFSDARIDVFDKDFNPVPPTDSRFEDPNLPEGPNGAHYAPFDVKTIGSKVFVTYALQDDQKHDDVPGVGHGFIDVYSTEGKLLRRLVSGTDTKGHGDVLNSPWGLEVAPKGFGKFAGDLLVGNFGDGHINVFDKKTGKFKGTLKHRNGDPIEIEGLWGLQSGTKQSGGKDSVWFAAGINGEADGLLGTLRAED</sequence>
<feature type="signal peptide" evidence="1">
    <location>
        <begin position="1"/>
        <end position="32"/>
    </location>
</feature>
<dbReference type="SUPFAM" id="SSF75011">
    <property type="entry name" value="3-carboxy-cis,cis-mucoante lactonizing enzyme"/>
    <property type="match status" value="1"/>
</dbReference>
<evidence type="ECO:0000313" key="3">
    <source>
        <dbReference type="Proteomes" id="UP000283128"/>
    </source>
</evidence>
<name>A0A437PGK8_9ACTN</name>
<dbReference type="InterPro" id="IPR017549">
    <property type="entry name" value="APMV_L690"/>
</dbReference>
<keyword evidence="1" id="KW-0732">Signal</keyword>
<dbReference type="EMBL" id="RZYA01000013">
    <property type="protein sequence ID" value="RVU21412.1"/>
    <property type="molecule type" value="Genomic_DNA"/>
</dbReference>